<organism evidence="9 10">
    <name type="scientific">Flavobacterium erciyesense</name>
    <dbReference type="NCBI Taxonomy" id="2825842"/>
    <lineage>
        <taxon>Bacteria</taxon>
        <taxon>Pseudomonadati</taxon>
        <taxon>Bacteroidota</taxon>
        <taxon>Flavobacteriia</taxon>
        <taxon>Flavobacteriales</taxon>
        <taxon>Flavobacteriaceae</taxon>
        <taxon>Flavobacterium</taxon>
    </lineage>
</organism>
<evidence type="ECO:0000313" key="9">
    <source>
        <dbReference type="EMBL" id="MBQ0907126.1"/>
    </source>
</evidence>
<evidence type="ECO:0000256" key="6">
    <source>
        <dbReference type="RuleBase" id="RU003811"/>
    </source>
</evidence>
<evidence type="ECO:0000313" key="10">
    <source>
        <dbReference type="Proteomes" id="UP000679008"/>
    </source>
</evidence>
<keyword evidence="3 6" id="KW-0547">Nucleotide-binding</keyword>
<dbReference type="EC" id="6.3.1.5" evidence="7"/>
<sequence length="265" mass="29042">MTKKRTINVENVNEQIVNWLKTYAQNAKVNGFVVGISGGVDSAVTSTLCAQTGLQVLCVEMPIHQAASHVSRAQEHIEQLKARFPNVNSDRVDLTPVFETFKSAVPTSSDTAKLNLSLANTRARLRMTTLYYLAGIHGLLVAGTGNKVEDFGVGFYTKYGDGGVDLSPIADLMKSEVYALGTYLKIPNSILTAAPTDGLFGDDRTDEDQLGATYDELEWAMLASEAGQKASDFEGRQRIVFEIYTRLNTANRHKMDPIPVCFLKI</sequence>
<dbReference type="Proteomes" id="UP000679008">
    <property type="component" value="Unassembled WGS sequence"/>
</dbReference>
<comment type="caution">
    <text evidence="9">The sequence shown here is derived from an EMBL/GenBank/DDBJ whole genome shotgun (WGS) entry which is preliminary data.</text>
</comment>
<comment type="similarity">
    <text evidence="6">Belongs to the NAD synthetase family.</text>
</comment>
<keyword evidence="2 6" id="KW-0436">Ligase</keyword>
<evidence type="ECO:0000256" key="2">
    <source>
        <dbReference type="ARBA" id="ARBA00022598"/>
    </source>
</evidence>
<dbReference type="Gene3D" id="3.40.50.620">
    <property type="entry name" value="HUPs"/>
    <property type="match status" value="1"/>
</dbReference>
<evidence type="ECO:0000256" key="7">
    <source>
        <dbReference type="RuleBase" id="RU003812"/>
    </source>
</evidence>
<evidence type="ECO:0000256" key="1">
    <source>
        <dbReference type="ARBA" id="ARBA00004790"/>
    </source>
</evidence>
<proteinExistence type="inferred from homology"/>
<evidence type="ECO:0000259" key="8">
    <source>
        <dbReference type="Pfam" id="PF02540"/>
    </source>
</evidence>
<dbReference type="PANTHER" id="PTHR23090:SF9">
    <property type="entry name" value="GLUTAMINE-DEPENDENT NAD(+) SYNTHETASE"/>
    <property type="match status" value="1"/>
</dbReference>
<keyword evidence="5 6" id="KW-0520">NAD</keyword>
<dbReference type="InterPro" id="IPR022310">
    <property type="entry name" value="NAD/GMP_synthase"/>
</dbReference>
<dbReference type="PANTHER" id="PTHR23090">
    <property type="entry name" value="NH 3 /GLUTAMINE-DEPENDENT NAD + SYNTHETASE"/>
    <property type="match status" value="1"/>
</dbReference>
<dbReference type="GO" id="GO:0008795">
    <property type="term" value="F:NAD+ synthase activity"/>
    <property type="evidence" value="ECO:0007669"/>
    <property type="project" value="UniProtKB-EC"/>
</dbReference>
<dbReference type="SUPFAM" id="SSF52402">
    <property type="entry name" value="Adenine nucleotide alpha hydrolases-like"/>
    <property type="match status" value="1"/>
</dbReference>
<dbReference type="Pfam" id="PF02540">
    <property type="entry name" value="NAD_synthase"/>
    <property type="match status" value="1"/>
</dbReference>
<evidence type="ECO:0000256" key="5">
    <source>
        <dbReference type="ARBA" id="ARBA00023027"/>
    </source>
</evidence>
<gene>
    <name evidence="9" type="primary">nadE</name>
    <name evidence="9" type="ORF">KBJ98_00235</name>
</gene>
<dbReference type="NCBIfam" id="TIGR00552">
    <property type="entry name" value="nadE"/>
    <property type="match status" value="1"/>
</dbReference>
<dbReference type="CDD" id="cd00553">
    <property type="entry name" value="NAD_synthase"/>
    <property type="match status" value="1"/>
</dbReference>
<protein>
    <recommendedName>
        <fullName evidence="7">NH(3)-dependent NAD(+) synthetase</fullName>
        <ecNumber evidence="7">6.3.1.5</ecNumber>
    </recommendedName>
</protein>
<dbReference type="EMBL" id="JAGPXB010000001">
    <property type="protein sequence ID" value="MBQ0907126.1"/>
    <property type="molecule type" value="Genomic_DNA"/>
</dbReference>
<comment type="pathway">
    <text evidence="1">Cofactor biosynthesis; NAD(+) biosynthesis.</text>
</comment>
<dbReference type="InterPro" id="IPR014729">
    <property type="entry name" value="Rossmann-like_a/b/a_fold"/>
</dbReference>
<dbReference type="RefSeq" id="WP_210787782.1">
    <property type="nucleotide sequence ID" value="NZ_JAGPXB010000001.1"/>
</dbReference>
<feature type="domain" description="NAD/GMP synthase" evidence="8">
    <location>
        <begin position="14"/>
        <end position="254"/>
    </location>
</feature>
<comment type="catalytic activity">
    <reaction evidence="7">
        <text>deamido-NAD(+) + NH4(+) + ATP = AMP + diphosphate + NAD(+) + H(+)</text>
        <dbReference type="Rhea" id="RHEA:21188"/>
        <dbReference type="ChEBI" id="CHEBI:15378"/>
        <dbReference type="ChEBI" id="CHEBI:28938"/>
        <dbReference type="ChEBI" id="CHEBI:30616"/>
        <dbReference type="ChEBI" id="CHEBI:33019"/>
        <dbReference type="ChEBI" id="CHEBI:57540"/>
        <dbReference type="ChEBI" id="CHEBI:58437"/>
        <dbReference type="ChEBI" id="CHEBI:456215"/>
        <dbReference type="EC" id="6.3.1.5"/>
    </reaction>
</comment>
<name>A0ABS5CZD7_9FLAO</name>
<accession>A0ABS5CZD7</accession>
<evidence type="ECO:0000256" key="3">
    <source>
        <dbReference type="ARBA" id="ARBA00022741"/>
    </source>
</evidence>
<evidence type="ECO:0000256" key="4">
    <source>
        <dbReference type="ARBA" id="ARBA00022840"/>
    </source>
</evidence>
<keyword evidence="4 6" id="KW-0067">ATP-binding</keyword>
<dbReference type="InterPro" id="IPR003694">
    <property type="entry name" value="NAD_synthase"/>
</dbReference>
<keyword evidence="10" id="KW-1185">Reference proteome</keyword>
<reference evidence="9 10" key="1">
    <citation type="submission" date="2021-04" db="EMBL/GenBank/DDBJ databases">
        <title>Description of novel Flavobacterium sp. F-328.</title>
        <authorList>
            <person name="Saticioglu I.B."/>
        </authorList>
    </citation>
    <scope>NUCLEOTIDE SEQUENCE [LARGE SCALE GENOMIC DNA]</scope>
    <source>
        <strain evidence="9 10">F-328</strain>
    </source>
</reference>